<feature type="compositionally biased region" description="Basic and acidic residues" evidence="1">
    <location>
        <begin position="320"/>
        <end position="329"/>
    </location>
</feature>
<name>A0AAN8NAW7_9PEZI</name>
<feature type="compositionally biased region" description="Basic and acidic residues" evidence="1">
    <location>
        <begin position="187"/>
        <end position="207"/>
    </location>
</feature>
<feature type="region of interest" description="Disordered" evidence="1">
    <location>
        <begin position="58"/>
        <end position="80"/>
    </location>
</feature>
<dbReference type="Proteomes" id="UP001307849">
    <property type="component" value="Unassembled WGS sequence"/>
</dbReference>
<feature type="region of interest" description="Disordered" evidence="1">
    <location>
        <begin position="175"/>
        <end position="207"/>
    </location>
</feature>
<feature type="region of interest" description="Disordered" evidence="1">
    <location>
        <begin position="1"/>
        <end position="46"/>
    </location>
</feature>
<comment type="caution">
    <text evidence="2">The sequence shown here is derived from an EMBL/GenBank/DDBJ whole genome shotgun (WGS) entry which is preliminary data.</text>
</comment>
<feature type="compositionally biased region" description="Polar residues" evidence="1">
    <location>
        <begin position="24"/>
        <end position="39"/>
    </location>
</feature>
<feature type="compositionally biased region" description="Low complexity" evidence="1">
    <location>
        <begin position="422"/>
        <end position="432"/>
    </location>
</feature>
<dbReference type="EMBL" id="JAVHJM010000004">
    <property type="protein sequence ID" value="KAK6515360.1"/>
    <property type="molecule type" value="Genomic_DNA"/>
</dbReference>
<evidence type="ECO:0000313" key="2">
    <source>
        <dbReference type="EMBL" id="KAK6515360.1"/>
    </source>
</evidence>
<proteinExistence type="predicted"/>
<gene>
    <name evidence="2" type="ORF">TWF506_007701</name>
</gene>
<organism evidence="2 3">
    <name type="scientific">Arthrobotrys conoides</name>
    <dbReference type="NCBI Taxonomy" id="74498"/>
    <lineage>
        <taxon>Eukaryota</taxon>
        <taxon>Fungi</taxon>
        <taxon>Dikarya</taxon>
        <taxon>Ascomycota</taxon>
        <taxon>Pezizomycotina</taxon>
        <taxon>Orbiliomycetes</taxon>
        <taxon>Orbiliales</taxon>
        <taxon>Orbiliaceae</taxon>
        <taxon>Arthrobotrys</taxon>
    </lineage>
</organism>
<protein>
    <submittedName>
        <fullName evidence="2">Uncharacterized protein</fullName>
    </submittedName>
</protein>
<feature type="compositionally biased region" description="Gly residues" evidence="1">
    <location>
        <begin position="1"/>
        <end position="10"/>
    </location>
</feature>
<feature type="region of interest" description="Disordered" evidence="1">
    <location>
        <begin position="221"/>
        <end position="359"/>
    </location>
</feature>
<feature type="region of interest" description="Disordered" evidence="1">
    <location>
        <begin position="381"/>
        <end position="445"/>
    </location>
</feature>
<accession>A0AAN8NAW7</accession>
<keyword evidence="3" id="KW-1185">Reference proteome</keyword>
<dbReference type="AlphaFoldDB" id="A0AAN8NAW7"/>
<feature type="compositionally biased region" description="Polar residues" evidence="1">
    <location>
        <begin position="386"/>
        <end position="401"/>
    </location>
</feature>
<feature type="compositionally biased region" description="Pro residues" evidence="1">
    <location>
        <begin position="11"/>
        <end position="22"/>
    </location>
</feature>
<evidence type="ECO:0000256" key="1">
    <source>
        <dbReference type="SAM" id="MobiDB-lite"/>
    </source>
</evidence>
<sequence>MSGYPHGGMGPPGPPPPIPPRPSTYRQGSQQTYYSQETAESPAWRIPYHETEVLITTVESSSSTSSPAIGYSENNLSRNSSRRYQETYAIQSVTPETQARDSGFRTYSTYSETTEPELRQSSHNMAVESRGHMETEQVSDTPPFVTSGKETISDGMYEGLTQLGWGGMAFYDTSRPSNWTPAPPENIHQDRDNTGLRTTKKEVEPEYEKISMDYYDHFTPTFTPASSAPPPSLVASPQSEYSQGPSRSSSTRETHDSFRPGVPHLSVSDPFPISVDQERYYSDQSNLRESQFPEPVNPGGSDPLWQPPSRSYTSYRRTPRREDEKKSIHFDSNGLPSLSGVLGPTAGPQEPAGRDSFWFDDEKKLYPNNYNQSSISINSTYSENIPPSSRYGNSVHRTPSYASLRPDNDDRPQDIKYNYNPQQQQQQQQQQQTGPCRDGIPPPPVRYLSQKQGNKLGQILQEKKMEYVVCEMNRKDELHRKMQEESRRFGY</sequence>
<feature type="region of interest" description="Disordered" evidence="1">
    <location>
        <begin position="127"/>
        <end position="151"/>
    </location>
</feature>
<evidence type="ECO:0000313" key="3">
    <source>
        <dbReference type="Proteomes" id="UP001307849"/>
    </source>
</evidence>
<reference evidence="2 3" key="1">
    <citation type="submission" date="2019-10" db="EMBL/GenBank/DDBJ databases">
        <authorList>
            <person name="Palmer J.M."/>
        </authorList>
    </citation>
    <scope>NUCLEOTIDE SEQUENCE [LARGE SCALE GENOMIC DNA]</scope>
    <source>
        <strain evidence="2 3">TWF506</strain>
    </source>
</reference>
<feature type="compositionally biased region" description="Low complexity" evidence="1">
    <location>
        <begin position="307"/>
        <end position="316"/>
    </location>
</feature>
<feature type="compositionally biased region" description="Polar residues" evidence="1">
    <location>
        <begin position="240"/>
        <end position="249"/>
    </location>
</feature>